<dbReference type="Proteomes" id="UP000075604">
    <property type="component" value="Unassembled WGS sequence"/>
</dbReference>
<proteinExistence type="predicted"/>
<feature type="region of interest" description="Disordered" evidence="1">
    <location>
        <begin position="38"/>
        <end position="62"/>
    </location>
</feature>
<accession>A0A150PN63</accession>
<feature type="compositionally biased region" description="Polar residues" evidence="1">
    <location>
        <begin position="38"/>
        <end position="56"/>
    </location>
</feature>
<evidence type="ECO:0000313" key="3">
    <source>
        <dbReference type="Proteomes" id="UP000075604"/>
    </source>
</evidence>
<organism evidence="2 3">
    <name type="scientific">Sorangium cellulosum</name>
    <name type="common">Polyangium cellulosum</name>
    <dbReference type="NCBI Taxonomy" id="56"/>
    <lineage>
        <taxon>Bacteria</taxon>
        <taxon>Pseudomonadati</taxon>
        <taxon>Myxococcota</taxon>
        <taxon>Polyangia</taxon>
        <taxon>Polyangiales</taxon>
        <taxon>Polyangiaceae</taxon>
        <taxon>Sorangium</taxon>
    </lineage>
</organism>
<sequence length="194" mass="21686">RDVNDQVKVTPGLITYVDHDGKSQSFYFQCNPTSLTRSRSATLQETRATNPAGTRTSRGEAGRKYTHQVSKWKIESLELWFDASMPYWTDAEHLADEENLTAVLSCIQHLERICEPGPVPTENDQVTGAPPQPSPPLLQLTLGNRTWACYVSSISVVEKEFTPDLVPRQVKATLSFDVIETPQQIEQNKAGGKR</sequence>
<evidence type="ECO:0000256" key="1">
    <source>
        <dbReference type="SAM" id="MobiDB-lite"/>
    </source>
</evidence>
<comment type="caution">
    <text evidence="2">The sequence shown here is derived from an EMBL/GenBank/DDBJ whole genome shotgun (WGS) entry which is preliminary data.</text>
</comment>
<dbReference type="AlphaFoldDB" id="A0A150PN63"/>
<evidence type="ECO:0000313" key="2">
    <source>
        <dbReference type="EMBL" id="KYF57181.1"/>
    </source>
</evidence>
<gene>
    <name evidence="2" type="ORF">BE04_26120</name>
</gene>
<feature type="non-terminal residue" evidence="2">
    <location>
        <position position="1"/>
    </location>
</feature>
<reference evidence="2 3" key="1">
    <citation type="submission" date="2014-02" db="EMBL/GenBank/DDBJ databases">
        <title>The small core and large imbalanced accessory genome model reveals a collaborative survival strategy of Sorangium cellulosum strains in nature.</title>
        <authorList>
            <person name="Han K."/>
            <person name="Peng R."/>
            <person name="Blom J."/>
            <person name="Li Y.-Z."/>
        </authorList>
    </citation>
    <scope>NUCLEOTIDE SEQUENCE [LARGE SCALE GENOMIC DNA]</scope>
    <source>
        <strain evidence="2 3">So0157-18</strain>
    </source>
</reference>
<dbReference type="EMBL" id="JELX01001911">
    <property type="protein sequence ID" value="KYF57181.1"/>
    <property type="molecule type" value="Genomic_DNA"/>
</dbReference>
<name>A0A150PN63_SORCE</name>
<protein>
    <submittedName>
        <fullName evidence="2">Uncharacterized protein</fullName>
    </submittedName>
</protein>